<protein>
    <submittedName>
        <fullName evidence="1">Pilus assembly protein PilZ</fullName>
    </submittedName>
</protein>
<name>A0A177NFA6_9GAMM</name>
<gene>
    <name evidence="1" type="ORF">A1359_08130</name>
</gene>
<dbReference type="AlphaFoldDB" id="A0A177NFA6"/>
<dbReference type="STRING" id="980561.A1359_08130"/>
<evidence type="ECO:0000313" key="1">
    <source>
        <dbReference type="EMBL" id="OAI16304.1"/>
    </source>
</evidence>
<evidence type="ECO:0000313" key="2">
    <source>
        <dbReference type="Proteomes" id="UP000078476"/>
    </source>
</evidence>
<dbReference type="EMBL" id="LUUI01000096">
    <property type="protein sequence ID" value="OAI16304.1"/>
    <property type="molecule type" value="Genomic_DNA"/>
</dbReference>
<sequence>MLTHDEKRDYIRMEVDCDITYKLASSNETKTGRCTTLSGAGVSFIADQAFATGLAMEVSIIPKTAITPPMTAFIEVVRSVKHDDDQYEIAAAIKSIKAS</sequence>
<dbReference type="SUPFAM" id="SSF141371">
    <property type="entry name" value="PilZ domain-like"/>
    <property type="match status" value="1"/>
</dbReference>
<organism evidence="1 2">
    <name type="scientific">Methylomonas lenta</name>
    <dbReference type="NCBI Taxonomy" id="980561"/>
    <lineage>
        <taxon>Bacteria</taxon>
        <taxon>Pseudomonadati</taxon>
        <taxon>Pseudomonadota</taxon>
        <taxon>Gammaproteobacteria</taxon>
        <taxon>Methylococcales</taxon>
        <taxon>Methylococcaceae</taxon>
        <taxon>Methylomonas</taxon>
    </lineage>
</organism>
<dbReference type="RefSeq" id="WP_066981372.1">
    <property type="nucleotide sequence ID" value="NZ_LUUI01000096.1"/>
</dbReference>
<dbReference type="OrthoDB" id="5290589at2"/>
<proteinExistence type="predicted"/>
<keyword evidence="2" id="KW-1185">Reference proteome</keyword>
<reference evidence="1 2" key="1">
    <citation type="submission" date="2016-03" db="EMBL/GenBank/DDBJ databases">
        <authorList>
            <person name="Ploux O."/>
        </authorList>
    </citation>
    <scope>NUCLEOTIDE SEQUENCE [LARGE SCALE GENOMIC DNA]</scope>
    <source>
        <strain evidence="1 2">R-45370</strain>
    </source>
</reference>
<comment type="caution">
    <text evidence="1">The sequence shown here is derived from an EMBL/GenBank/DDBJ whole genome shotgun (WGS) entry which is preliminary data.</text>
</comment>
<dbReference type="Gene3D" id="2.40.10.220">
    <property type="entry name" value="predicted glycosyltransferase like domains"/>
    <property type="match status" value="1"/>
</dbReference>
<accession>A0A177NFA6</accession>
<dbReference type="Proteomes" id="UP000078476">
    <property type="component" value="Unassembled WGS sequence"/>
</dbReference>